<protein>
    <submittedName>
        <fullName evidence="1">Uncharacterized protein</fullName>
    </submittedName>
</protein>
<dbReference type="RefSeq" id="WP_138748233.1">
    <property type="nucleotide sequence ID" value="NZ_VCLB01000005.1"/>
</dbReference>
<dbReference type="GO" id="GO:0016627">
    <property type="term" value="F:oxidoreductase activity, acting on the CH-CH group of donors"/>
    <property type="evidence" value="ECO:0007669"/>
    <property type="project" value="InterPro"/>
</dbReference>
<dbReference type="Proteomes" id="UP000307874">
    <property type="component" value="Unassembled WGS sequence"/>
</dbReference>
<dbReference type="InterPro" id="IPR037069">
    <property type="entry name" value="AcylCoA_DH/ox_N_sf"/>
</dbReference>
<comment type="caution">
    <text evidence="1">The sequence shown here is derived from an EMBL/GenBank/DDBJ whole genome shotgun (WGS) entry which is preliminary data.</text>
</comment>
<name>A0A5C4JR79_9HYPH</name>
<organism evidence="1 2">
    <name type="scientific">Martelella lutilitoris</name>
    <dbReference type="NCBI Taxonomy" id="2583532"/>
    <lineage>
        <taxon>Bacteria</taxon>
        <taxon>Pseudomonadati</taxon>
        <taxon>Pseudomonadota</taxon>
        <taxon>Alphaproteobacteria</taxon>
        <taxon>Hyphomicrobiales</taxon>
        <taxon>Aurantimonadaceae</taxon>
        <taxon>Martelella</taxon>
    </lineage>
</organism>
<sequence length="110" mass="12009">MERENGLNPAIWQRFAGLALLALEFDEAVGGFGGGAAEAMIVAEADLLFVHTHDVNGIPGVYLVEAGASGLVRTGWRDFAIVDQAVRVVTKTRFLEICSNFNTLRTLRRF</sequence>
<evidence type="ECO:0000313" key="2">
    <source>
        <dbReference type="Proteomes" id="UP000307874"/>
    </source>
</evidence>
<accession>A0A5C4JR79</accession>
<dbReference type="AlphaFoldDB" id="A0A5C4JR79"/>
<keyword evidence="2" id="KW-1185">Reference proteome</keyword>
<reference evidence="1 2" key="1">
    <citation type="submission" date="2019-06" db="EMBL/GenBank/DDBJ databases">
        <title>Martelella lutilitoris sp. nov., isolated from a tidal mudflat.</title>
        <authorList>
            <person name="Kim Y.-J."/>
        </authorList>
    </citation>
    <scope>NUCLEOTIDE SEQUENCE [LARGE SCALE GENOMIC DNA]</scope>
    <source>
        <strain evidence="1 2">GH2-6</strain>
    </source>
</reference>
<dbReference type="Gene3D" id="1.10.540.10">
    <property type="entry name" value="Acyl-CoA dehydrogenase/oxidase, N-terminal domain"/>
    <property type="match status" value="1"/>
</dbReference>
<evidence type="ECO:0000313" key="1">
    <source>
        <dbReference type="EMBL" id="TNB47787.1"/>
    </source>
</evidence>
<proteinExistence type="predicted"/>
<dbReference type="EMBL" id="VCLB01000005">
    <property type="protein sequence ID" value="TNB47787.1"/>
    <property type="molecule type" value="Genomic_DNA"/>
</dbReference>
<gene>
    <name evidence="1" type="ORF">FF124_09310</name>
</gene>
<dbReference type="GO" id="GO:0050660">
    <property type="term" value="F:flavin adenine dinucleotide binding"/>
    <property type="evidence" value="ECO:0007669"/>
    <property type="project" value="InterPro"/>
</dbReference>